<name>A0A7R9XY63_MICPS</name>
<reference evidence="1" key="1">
    <citation type="submission" date="2021-01" db="EMBL/GenBank/DDBJ databases">
        <authorList>
            <person name="Corre E."/>
            <person name="Pelletier E."/>
            <person name="Niang G."/>
            <person name="Scheremetjew M."/>
            <person name="Finn R."/>
            <person name="Kale V."/>
            <person name="Holt S."/>
            <person name="Cochrane G."/>
            <person name="Meng A."/>
            <person name="Brown T."/>
            <person name="Cohen L."/>
        </authorList>
    </citation>
    <scope>NUCLEOTIDE SEQUENCE</scope>
    <source>
        <strain evidence="1">RCC1614</strain>
    </source>
</reference>
<accession>A0A7R9XY63</accession>
<dbReference type="EMBL" id="HBDY01005571">
    <property type="protein sequence ID" value="CAD8234441.1"/>
    <property type="molecule type" value="Transcribed_RNA"/>
</dbReference>
<evidence type="ECO:0000313" key="1">
    <source>
        <dbReference type="EMBL" id="CAD8234441.1"/>
    </source>
</evidence>
<organism evidence="1">
    <name type="scientific">Micromonas pusilla</name>
    <name type="common">Picoplanktonic green alga</name>
    <name type="synonym">Chromulina pusilla</name>
    <dbReference type="NCBI Taxonomy" id="38833"/>
    <lineage>
        <taxon>Eukaryota</taxon>
        <taxon>Viridiplantae</taxon>
        <taxon>Chlorophyta</taxon>
        <taxon>Mamiellophyceae</taxon>
        <taxon>Mamiellales</taxon>
        <taxon>Mamiellaceae</taxon>
        <taxon>Micromonas</taxon>
    </lineage>
</organism>
<sequence length="100" mass="11919">MTYRSQMSVVRGHVLLQRIACRRWSDALSHLKMSYVWLHKRDKLTLATRRSSFVRKIRASSRYLVLQKVAMQLSSQTDSGQHLKRHRRSMRLLRLISKLL</sequence>
<gene>
    <name evidence="1" type="ORF">MPUS1402_LOCUS4240</name>
</gene>
<dbReference type="AlphaFoldDB" id="A0A7R9XY63"/>
<proteinExistence type="predicted"/>
<protein>
    <submittedName>
        <fullName evidence="1">Uncharacterized protein</fullName>
    </submittedName>
</protein>